<feature type="domain" description="SnoaL-like" evidence="1">
    <location>
        <begin position="10"/>
        <end position="102"/>
    </location>
</feature>
<dbReference type="InterPro" id="IPR037401">
    <property type="entry name" value="SnoaL-like"/>
</dbReference>
<comment type="caution">
    <text evidence="2">The sequence shown here is derived from an EMBL/GenBank/DDBJ whole genome shotgun (WGS) entry which is preliminary data.</text>
</comment>
<dbReference type="Pfam" id="PF12680">
    <property type="entry name" value="SnoaL_2"/>
    <property type="match status" value="1"/>
</dbReference>
<protein>
    <recommendedName>
        <fullName evidence="1">SnoaL-like domain-containing protein</fullName>
    </recommendedName>
</protein>
<reference evidence="2" key="2">
    <citation type="submission" date="2020-09" db="EMBL/GenBank/DDBJ databases">
        <authorList>
            <person name="Sun Q."/>
            <person name="Sedlacek I."/>
        </authorList>
    </citation>
    <scope>NUCLEOTIDE SEQUENCE</scope>
    <source>
        <strain evidence="2">CCM 7086</strain>
    </source>
</reference>
<dbReference type="AlphaFoldDB" id="A0A8J2ULE4"/>
<gene>
    <name evidence="2" type="ORF">GCM10007205_08380</name>
</gene>
<evidence type="ECO:0000259" key="1">
    <source>
        <dbReference type="Pfam" id="PF12680"/>
    </source>
</evidence>
<name>A0A8J2ULE4_9BURK</name>
<dbReference type="Proteomes" id="UP000620266">
    <property type="component" value="Unassembled WGS sequence"/>
</dbReference>
<dbReference type="EMBL" id="BMCG01000002">
    <property type="protein sequence ID" value="GGC01473.1"/>
    <property type="molecule type" value="Genomic_DNA"/>
</dbReference>
<accession>A0A8J2ULE4</accession>
<dbReference type="InterPro" id="IPR032710">
    <property type="entry name" value="NTF2-like_dom_sf"/>
</dbReference>
<dbReference type="SUPFAM" id="SSF54427">
    <property type="entry name" value="NTF2-like"/>
    <property type="match status" value="1"/>
</dbReference>
<sequence>MSIPLPSSIAAFFEADNSADAERAAQGFARDAVVRDEGHTHQGQQAILSWLLDAHAKYEYIAEPLHVSEDGTSVTVLARLTGNFPGSPAQLEYLFELADDKINALEIH</sequence>
<organism evidence="2 3">
    <name type="scientific">Oxalicibacterium flavum</name>
    <dbReference type="NCBI Taxonomy" id="179467"/>
    <lineage>
        <taxon>Bacteria</taxon>
        <taxon>Pseudomonadati</taxon>
        <taxon>Pseudomonadota</taxon>
        <taxon>Betaproteobacteria</taxon>
        <taxon>Burkholderiales</taxon>
        <taxon>Oxalobacteraceae</taxon>
        <taxon>Oxalicibacterium</taxon>
    </lineage>
</organism>
<dbReference type="Gene3D" id="3.10.450.50">
    <property type="match status" value="1"/>
</dbReference>
<reference evidence="2" key="1">
    <citation type="journal article" date="2014" name="Int. J. Syst. Evol. Microbiol.">
        <title>Complete genome sequence of Corynebacterium casei LMG S-19264T (=DSM 44701T), isolated from a smear-ripened cheese.</title>
        <authorList>
            <consortium name="US DOE Joint Genome Institute (JGI-PGF)"/>
            <person name="Walter F."/>
            <person name="Albersmeier A."/>
            <person name="Kalinowski J."/>
            <person name="Ruckert C."/>
        </authorList>
    </citation>
    <scope>NUCLEOTIDE SEQUENCE</scope>
    <source>
        <strain evidence="2">CCM 7086</strain>
    </source>
</reference>
<keyword evidence="3" id="KW-1185">Reference proteome</keyword>
<evidence type="ECO:0000313" key="3">
    <source>
        <dbReference type="Proteomes" id="UP000620266"/>
    </source>
</evidence>
<proteinExistence type="predicted"/>
<dbReference type="RefSeq" id="WP_188394946.1">
    <property type="nucleotide sequence ID" value="NZ_BMCG01000002.1"/>
</dbReference>
<evidence type="ECO:0000313" key="2">
    <source>
        <dbReference type="EMBL" id="GGC01473.1"/>
    </source>
</evidence>